<dbReference type="RefSeq" id="WP_093045675.1">
    <property type="nucleotide sequence ID" value="NZ_FNQR01000012.1"/>
</dbReference>
<accession>A0A1H4FRF4</accession>
<dbReference type="OrthoDB" id="2353304at2"/>
<reference evidence="2 3" key="1">
    <citation type="submission" date="2016-10" db="EMBL/GenBank/DDBJ databases">
        <authorList>
            <person name="de Groot N.N."/>
        </authorList>
    </citation>
    <scope>NUCLEOTIDE SEQUENCE [LARGE SCALE GENOMIC DNA]</scope>
    <source>
        <strain evidence="2 3">CCM7597</strain>
    </source>
</reference>
<protein>
    <submittedName>
        <fullName evidence="2">Heat induced stress protein YflT</fullName>
    </submittedName>
</protein>
<dbReference type="InterPro" id="IPR025889">
    <property type="entry name" value="GSP17M-like_dom"/>
</dbReference>
<evidence type="ECO:0000259" key="1">
    <source>
        <dbReference type="Pfam" id="PF11181"/>
    </source>
</evidence>
<proteinExistence type="predicted"/>
<gene>
    <name evidence="2" type="ORF">SAMN05421743_11287</name>
</gene>
<dbReference type="EMBL" id="FNQR01000012">
    <property type="protein sequence ID" value="SEA99906.1"/>
    <property type="molecule type" value="Genomic_DNA"/>
</dbReference>
<evidence type="ECO:0000313" key="2">
    <source>
        <dbReference type="EMBL" id="SEA99906.1"/>
    </source>
</evidence>
<dbReference type="AlphaFoldDB" id="A0A1H4FRF4"/>
<name>A0A1H4FRF4_9BACI</name>
<dbReference type="Pfam" id="PF11181">
    <property type="entry name" value="YflT"/>
    <property type="match status" value="1"/>
</dbReference>
<dbReference type="STRING" id="571932.SAMN05421743_11287"/>
<dbReference type="Proteomes" id="UP000198584">
    <property type="component" value="Unassembled WGS sequence"/>
</dbReference>
<sequence length="116" mass="13241">MKPFIREYTNDEKVIEDVKKLKDRGIDSDNVYVLTHDDDRTERLASNASANTIGFSEQDFKNAIGNLFSKKGDELRTKLQEMGFSEEEADSYEAEMDQGRVLLLVTETEDVESILV</sequence>
<evidence type="ECO:0000313" key="3">
    <source>
        <dbReference type="Proteomes" id="UP000198584"/>
    </source>
</evidence>
<organism evidence="2 3">
    <name type="scientific">Thalassobacillus cyri</name>
    <dbReference type="NCBI Taxonomy" id="571932"/>
    <lineage>
        <taxon>Bacteria</taxon>
        <taxon>Bacillati</taxon>
        <taxon>Bacillota</taxon>
        <taxon>Bacilli</taxon>
        <taxon>Bacillales</taxon>
        <taxon>Bacillaceae</taxon>
        <taxon>Thalassobacillus</taxon>
    </lineage>
</organism>
<keyword evidence="3" id="KW-1185">Reference proteome</keyword>
<feature type="domain" description="General stress protein 17M-like" evidence="1">
    <location>
        <begin position="3"/>
        <end position="99"/>
    </location>
</feature>